<dbReference type="InterPro" id="IPR027444">
    <property type="entry name" value="H-NS_C_dom"/>
</dbReference>
<dbReference type="InterPro" id="IPR037150">
    <property type="entry name" value="H-NS_C_dom_sf"/>
</dbReference>
<dbReference type="SUPFAM" id="SSF81273">
    <property type="entry name" value="H-NS histone-like proteins"/>
    <property type="match status" value="1"/>
</dbReference>
<evidence type="ECO:0000313" key="2">
    <source>
        <dbReference type="EMBL" id="MFC4489754.1"/>
    </source>
</evidence>
<keyword evidence="3" id="KW-1185">Reference proteome</keyword>
<gene>
    <name evidence="2" type="ORF">ACFO0R_08985</name>
</gene>
<dbReference type="EMBL" id="JBHSEK010000004">
    <property type="protein sequence ID" value="MFC4489754.1"/>
    <property type="molecule type" value="Genomic_DNA"/>
</dbReference>
<protein>
    <submittedName>
        <fullName evidence="2">H-NS family nucleoid-associated regulatory protein</fullName>
    </submittedName>
</protein>
<feature type="domain" description="DNA-binding protein H-NS-like C-terminal" evidence="1">
    <location>
        <begin position="60"/>
        <end position="105"/>
    </location>
</feature>
<comment type="caution">
    <text evidence="2">The sequence shown here is derived from an EMBL/GenBank/DDBJ whole genome shotgun (WGS) entry which is preliminary data.</text>
</comment>
<dbReference type="SMART" id="SM00528">
    <property type="entry name" value="HNS"/>
    <property type="match status" value="1"/>
</dbReference>
<dbReference type="Pfam" id="PF00816">
    <property type="entry name" value="Histone_HNS"/>
    <property type="match status" value="1"/>
</dbReference>
<proteinExistence type="predicted"/>
<evidence type="ECO:0000313" key="3">
    <source>
        <dbReference type="Proteomes" id="UP001595999"/>
    </source>
</evidence>
<dbReference type="Gene3D" id="4.10.430.10">
    <property type="entry name" value="Histone-like protein H-NS, C-terminal domain"/>
    <property type="match status" value="1"/>
</dbReference>
<evidence type="ECO:0000259" key="1">
    <source>
        <dbReference type="SMART" id="SM00528"/>
    </source>
</evidence>
<name>A0ABV8ZQJ2_9NEIS</name>
<sequence>MDKKVLINEELLVSCSDQTLKDAAVFLLNTLTDRIQLRQQKGIEEIERLATAYGLILPKLYAKNGVTPKYQNPAMPHQTWSGRGRPPVWLVEAEARGEDREKFAIKRQKKINAG</sequence>
<accession>A0ABV8ZQJ2</accession>
<reference evidence="3" key="1">
    <citation type="journal article" date="2019" name="Int. J. Syst. Evol. Microbiol.">
        <title>The Global Catalogue of Microorganisms (GCM) 10K type strain sequencing project: providing services to taxonomists for standard genome sequencing and annotation.</title>
        <authorList>
            <consortium name="The Broad Institute Genomics Platform"/>
            <consortium name="The Broad Institute Genome Sequencing Center for Infectious Disease"/>
            <person name="Wu L."/>
            <person name="Ma J."/>
        </authorList>
    </citation>
    <scope>NUCLEOTIDE SEQUENCE [LARGE SCALE GENOMIC DNA]</scope>
    <source>
        <strain evidence="3">CGMCC 4.7608</strain>
    </source>
</reference>
<organism evidence="2 3">
    <name type="scientific">Chromobacterium aquaticum</name>
    <dbReference type="NCBI Taxonomy" id="467180"/>
    <lineage>
        <taxon>Bacteria</taxon>
        <taxon>Pseudomonadati</taxon>
        <taxon>Pseudomonadota</taxon>
        <taxon>Betaproteobacteria</taxon>
        <taxon>Neisseriales</taxon>
        <taxon>Chromobacteriaceae</taxon>
        <taxon>Chromobacterium</taxon>
    </lineage>
</organism>
<dbReference type="RefSeq" id="WP_053074579.1">
    <property type="nucleotide sequence ID" value="NZ_JAJOHW010000067.1"/>
</dbReference>
<dbReference type="Proteomes" id="UP001595999">
    <property type="component" value="Unassembled WGS sequence"/>
</dbReference>